<organism evidence="1">
    <name type="scientific">marine sediment metagenome</name>
    <dbReference type="NCBI Taxonomy" id="412755"/>
    <lineage>
        <taxon>unclassified sequences</taxon>
        <taxon>metagenomes</taxon>
        <taxon>ecological metagenomes</taxon>
    </lineage>
</organism>
<accession>A0A0F9EDN6</accession>
<dbReference type="AlphaFoldDB" id="A0A0F9EDN6"/>
<reference evidence="1" key="1">
    <citation type="journal article" date="2015" name="Nature">
        <title>Complex archaea that bridge the gap between prokaryotes and eukaryotes.</title>
        <authorList>
            <person name="Spang A."/>
            <person name="Saw J.H."/>
            <person name="Jorgensen S.L."/>
            <person name="Zaremba-Niedzwiedzka K."/>
            <person name="Martijn J."/>
            <person name="Lind A.E."/>
            <person name="van Eijk R."/>
            <person name="Schleper C."/>
            <person name="Guy L."/>
            <person name="Ettema T.J."/>
        </authorList>
    </citation>
    <scope>NUCLEOTIDE SEQUENCE</scope>
</reference>
<dbReference type="EMBL" id="LAZR01025346">
    <property type="protein sequence ID" value="KKL72198.1"/>
    <property type="molecule type" value="Genomic_DNA"/>
</dbReference>
<proteinExistence type="predicted"/>
<comment type="caution">
    <text evidence="1">The sequence shown here is derived from an EMBL/GenBank/DDBJ whole genome shotgun (WGS) entry which is preliminary data.</text>
</comment>
<name>A0A0F9EDN6_9ZZZZ</name>
<protein>
    <submittedName>
        <fullName evidence="1">Uncharacterized protein</fullName>
    </submittedName>
</protein>
<sequence>MTVTLAKLEDMSIQHWLKEVILPIKWTERVVNNPLTYSPERERFEANITWFPNFMQDGRGWVYFEAVTSGTLVPNSPPTAEQTTQVEVRNASGGVIDSSFYTINYKDGAIIASGGTTTPDGVPTKVDYSQYYVSLLDAWPGVDPPDAPIVAVEMGPYKKEGRQLGGGRKAIRAFTIHIFATSSSERDDLTEWLYDSFFQRHLPVVDYRDGEPLKYDGTFNSSYTGDLLQLDNNDDALFYFDKVIAEPININFGEIDDINRFRAKITLTASSYRDGIDFNVL</sequence>
<evidence type="ECO:0000313" key="1">
    <source>
        <dbReference type="EMBL" id="KKL72198.1"/>
    </source>
</evidence>
<gene>
    <name evidence="1" type="ORF">LCGC14_2087290</name>
</gene>